<keyword evidence="3 8" id="KW-0812">Transmembrane</keyword>
<dbReference type="Proteomes" id="UP000007062">
    <property type="component" value="Chromosome 2R"/>
</dbReference>
<dbReference type="AlphaFoldDB" id="A0A3F2YYS6"/>
<evidence type="ECO:0000256" key="5">
    <source>
        <dbReference type="ARBA" id="ARBA00023136"/>
    </source>
</evidence>
<feature type="transmembrane region" description="Helical" evidence="8">
    <location>
        <begin position="252"/>
        <end position="274"/>
    </location>
</feature>
<keyword evidence="7 8" id="KW-0807">Transducer</keyword>
<keyword evidence="4 8" id="KW-1133">Transmembrane helix</keyword>
<evidence type="ECO:0000256" key="7">
    <source>
        <dbReference type="ARBA" id="ARBA00023224"/>
    </source>
</evidence>
<dbReference type="FunCoup" id="A0A3F2YYS6">
    <property type="interactions" value="2"/>
</dbReference>
<sequence length="352" mass="39882">MEATINHTIFKLFGLMPIFQTKGSAWKILLNTCYSLSVITFITVHQFAIYYLQLERDFAGWFISASVLFTSFIALLQTLTSAKGLQFLMLELASIDSLISTCNATSKRHYSAIFYAMYCIGLTRGIFRMVLMIQLGLRSPSFAVQLLVPSIIVLVRVNLQIYLMELIAAQLEAITAELSSSLEDAGRCNTNEADTVYRCSCTLQRAECLYGRLQKCLLMVNALFGWSTAAIVVLVFVGITFQFRVPMYPLPFYAQIIEVLYSIFILFCLCRASSHATEKVNEIKRVLLKPFYNALLWDQVHNFIVRTKLQPFEFTANGLYSINYSLFGSTLAASATYIVIMLQFEHKTLEVL</sequence>
<dbReference type="Pfam" id="PF08395">
    <property type="entry name" value="7tm_7"/>
    <property type="match status" value="1"/>
</dbReference>
<keyword evidence="2 8" id="KW-1003">Cell membrane</keyword>
<feature type="transmembrane region" description="Helical" evidence="8">
    <location>
        <begin position="58"/>
        <end position="79"/>
    </location>
</feature>
<evidence type="ECO:0000256" key="4">
    <source>
        <dbReference type="ARBA" id="ARBA00022989"/>
    </source>
</evidence>
<reference evidence="9 10" key="2">
    <citation type="journal article" date="2004" name="Trends Parasitol.">
        <title>The Anopheles gambiae genome: an update.</title>
        <authorList>
            <person name="Mongin E."/>
            <person name="Louis C."/>
            <person name="Holt R.A."/>
            <person name="Birney E."/>
            <person name="Collins F.H."/>
        </authorList>
    </citation>
    <scope>NUCLEOTIDE SEQUENCE [LARGE SCALE GENOMIC DNA]</scope>
    <source>
        <strain evidence="9 10">PEST</strain>
    </source>
</reference>
<reference evidence="9" key="3">
    <citation type="submission" date="2020-05" db="UniProtKB">
        <authorList>
            <consortium name="EnsemblMetazoa"/>
        </authorList>
    </citation>
    <scope>IDENTIFICATION</scope>
    <source>
        <strain evidence="9">PEST</strain>
    </source>
</reference>
<feature type="transmembrane region" description="Helical" evidence="8">
    <location>
        <begin position="216"/>
        <end position="240"/>
    </location>
</feature>
<dbReference type="GO" id="GO:0007165">
    <property type="term" value="P:signal transduction"/>
    <property type="evidence" value="ECO:0007669"/>
    <property type="project" value="UniProtKB-KW"/>
</dbReference>
<feature type="transmembrane region" description="Helical" evidence="8">
    <location>
        <begin position="142"/>
        <end position="159"/>
    </location>
</feature>
<feature type="transmembrane region" description="Helical" evidence="8">
    <location>
        <begin position="324"/>
        <end position="344"/>
    </location>
</feature>
<comment type="similarity">
    <text evidence="8">Belongs to the insect chemoreceptor superfamily. Gustatory receptor (GR) family.</text>
</comment>
<keyword evidence="6 8" id="KW-0675">Receptor</keyword>
<keyword evidence="10" id="KW-1185">Reference proteome</keyword>
<evidence type="ECO:0000313" key="10">
    <source>
        <dbReference type="Proteomes" id="UP000007062"/>
    </source>
</evidence>
<dbReference type="EMBL" id="AAAB01008898">
    <property type="status" value="NOT_ANNOTATED_CDS"/>
    <property type="molecule type" value="Genomic_DNA"/>
</dbReference>
<reference evidence="9 10" key="1">
    <citation type="journal article" date="2002" name="Science">
        <title>The genome sequence of the malaria mosquito Anopheles gambiae.</title>
        <authorList>
            <person name="Holt R.A."/>
            <person name="Subramanian G.M."/>
            <person name="Halpern A."/>
            <person name="Sutton G.G."/>
            <person name="Charlab R."/>
            <person name="Nusskern D.R."/>
            <person name="Wincker P."/>
            <person name="Clark A.G."/>
            <person name="Ribeiro J.M."/>
            <person name="Wides R."/>
            <person name="Salzberg S.L."/>
            <person name="Loftus B."/>
            <person name="Yandell M."/>
            <person name="Majoros W.H."/>
            <person name="Rusch D.B."/>
            <person name="Lai Z."/>
            <person name="Kraft C.L."/>
            <person name="Abril J.F."/>
            <person name="Anthouard V."/>
            <person name="Arensburger P."/>
            <person name="Atkinson P.W."/>
            <person name="Baden H."/>
            <person name="de Berardinis V."/>
            <person name="Baldwin D."/>
            <person name="Benes V."/>
            <person name="Biedler J."/>
            <person name="Blass C."/>
            <person name="Bolanos R."/>
            <person name="Boscus D."/>
            <person name="Barnstead M."/>
            <person name="Cai S."/>
            <person name="Center A."/>
            <person name="Chaturverdi K."/>
            <person name="Christophides G.K."/>
            <person name="Chrystal M.A."/>
            <person name="Clamp M."/>
            <person name="Cravchik A."/>
            <person name="Curwen V."/>
            <person name="Dana A."/>
            <person name="Delcher A."/>
            <person name="Dew I."/>
            <person name="Evans C.A."/>
            <person name="Flanigan M."/>
            <person name="Grundschober-Freimoser A."/>
            <person name="Friedli L."/>
            <person name="Gu Z."/>
            <person name="Guan P."/>
            <person name="Guigo R."/>
            <person name="Hillenmeyer M.E."/>
            <person name="Hladun S.L."/>
            <person name="Hogan J.R."/>
            <person name="Hong Y.S."/>
            <person name="Hoover J."/>
            <person name="Jaillon O."/>
            <person name="Ke Z."/>
            <person name="Kodira C."/>
            <person name="Kokoza E."/>
            <person name="Koutsos A."/>
            <person name="Letunic I."/>
            <person name="Levitsky A."/>
            <person name="Liang Y."/>
            <person name="Lin J.J."/>
            <person name="Lobo N.F."/>
            <person name="Lopez J.R."/>
            <person name="Malek J.A."/>
            <person name="McIntosh T.C."/>
            <person name="Meister S."/>
            <person name="Miller J."/>
            <person name="Mobarry C."/>
            <person name="Mongin E."/>
            <person name="Murphy S.D."/>
            <person name="O'Brochta D.A."/>
            <person name="Pfannkoch C."/>
            <person name="Qi R."/>
            <person name="Regier M.A."/>
            <person name="Remington K."/>
            <person name="Shao H."/>
            <person name="Sharakhova M.V."/>
            <person name="Sitter C.D."/>
            <person name="Shetty J."/>
            <person name="Smith T.J."/>
            <person name="Strong R."/>
            <person name="Sun J."/>
            <person name="Thomasova D."/>
            <person name="Ton L.Q."/>
            <person name="Topalis P."/>
            <person name="Tu Z."/>
            <person name="Unger M.F."/>
            <person name="Walenz B."/>
            <person name="Wang A."/>
            <person name="Wang J."/>
            <person name="Wang M."/>
            <person name="Wang X."/>
            <person name="Woodford K.J."/>
            <person name="Wortman J.R."/>
            <person name="Wu M."/>
            <person name="Yao A."/>
            <person name="Zdobnov E.M."/>
            <person name="Zhang H."/>
            <person name="Zhao Q."/>
            <person name="Zhao S."/>
            <person name="Zhu S.C."/>
            <person name="Zhimulev I."/>
            <person name="Coluzzi M."/>
            <person name="della Torre A."/>
            <person name="Roth C.W."/>
            <person name="Louis C."/>
            <person name="Kalush F."/>
            <person name="Mural R.J."/>
            <person name="Myers E.W."/>
            <person name="Adams M.D."/>
            <person name="Smith H.O."/>
            <person name="Broder S."/>
            <person name="Gardner M.J."/>
            <person name="Fraser C.M."/>
            <person name="Birney E."/>
            <person name="Bork P."/>
            <person name="Brey P.T."/>
            <person name="Venter J.C."/>
            <person name="Weissenbach J."/>
            <person name="Kafatos F.C."/>
            <person name="Collins F.H."/>
            <person name="Hoffman S.L."/>
        </authorList>
    </citation>
    <scope>NUCLEOTIDE SEQUENCE [LARGE SCALE GENOMIC DNA]</scope>
    <source>
        <strain evidence="9 10">PEST</strain>
    </source>
</reference>
<comment type="function">
    <text evidence="8">Gustatory receptor which mediates acceptance or avoidance behavior, depending on its substrates.</text>
</comment>
<dbReference type="VEuPathDB" id="VectorBase:AGAP029199"/>
<evidence type="ECO:0000256" key="6">
    <source>
        <dbReference type="ARBA" id="ARBA00023170"/>
    </source>
</evidence>
<dbReference type="InterPro" id="IPR013604">
    <property type="entry name" value="7TM_chemorcpt"/>
</dbReference>
<comment type="subcellular location">
    <subcellularLocation>
        <location evidence="1 8">Cell membrane</location>
        <topology evidence="1 8">Multi-pass membrane protein</topology>
    </subcellularLocation>
</comment>
<dbReference type="EnsemblMetazoa" id="AGAP029199-RA">
    <property type="protein sequence ID" value="AGAP029199-PA"/>
    <property type="gene ID" value="AGAP029199"/>
</dbReference>
<dbReference type="GO" id="GO:0050909">
    <property type="term" value="P:sensory perception of taste"/>
    <property type="evidence" value="ECO:0007669"/>
    <property type="project" value="InterPro"/>
</dbReference>
<accession>A0A3F2YYS6</accession>
<feature type="transmembrane region" description="Helical" evidence="8">
    <location>
        <begin position="28"/>
        <end position="52"/>
    </location>
</feature>
<dbReference type="GO" id="GO:0005886">
    <property type="term" value="C:plasma membrane"/>
    <property type="evidence" value="ECO:0007669"/>
    <property type="project" value="UniProtKB-SubCell"/>
</dbReference>
<name>A0A3F2YYS6_ANOGA</name>
<evidence type="ECO:0000256" key="3">
    <source>
        <dbReference type="ARBA" id="ARBA00022692"/>
    </source>
</evidence>
<dbReference type="SUPFAM" id="SSF81665">
    <property type="entry name" value="Calcium ATPase, transmembrane domain M"/>
    <property type="match status" value="1"/>
</dbReference>
<evidence type="ECO:0000256" key="1">
    <source>
        <dbReference type="ARBA" id="ARBA00004651"/>
    </source>
</evidence>
<evidence type="ECO:0000313" key="9">
    <source>
        <dbReference type="EnsemblMetazoa" id="AGAP029199-PA"/>
    </source>
</evidence>
<dbReference type="VEuPathDB" id="VectorBase:AGAMI1_001390"/>
<dbReference type="PANTHER" id="PTHR21143:SF133">
    <property type="entry name" value="GUSTATORY AND PHEROMONE RECEPTOR 32A-RELATED"/>
    <property type="match status" value="1"/>
</dbReference>
<dbReference type="InParanoid" id="A0A3F2YYS6"/>
<evidence type="ECO:0000256" key="2">
    <source>
        <dbReference type="ARBA" id="ARBA00022475"/>
    </source>
</evidence>
<feature type="transmembrane region" description="Helical" evidence="8">
    <location>
        <begin position="113"/>
        <end position="136"/>
    </location>
</feature>
<dbReference type="InterPro" id="IPR023298">
    <property type="entry name" value="ATPase_P-typ_TM_dom_sf"/>
</dbReference>
<keyword evidence="5 8" id="KW-0472">Membrane</keyword>
<protein>
    <recommendedName>
        <fullName evidence="8">Gustatory receptor</fullName>
    </recommendedName>
</protein>
<dbReference type="PANTHER" id="PTHR21143">
    <property type="entry name" value="INVERTEBRATE GUSTATORY RECEPTOR"/>
    <property type="match status" value="1"/>
</dbReference>
<proteinExistence type="inferred from homology"/>
<organism evidence="9 10">
    <name type="scientific">Anopheles gambiae</name>
    <name type="common">African malaria mosquito</name>
    <dbReference type="NCBI Taxonomy" id="7165"/>
    <lineage>
        <taxon>Eukaryota</taxon>
        <taxon>Metazoa</taxon>
        <taxon>Ecdysozoa</taxon>
        <taxon>Arthropoda</taxon>
        <taxon>Hexapoda</taxon>
        <taxon>Insecta</taxon>
        <taxon>Pterygota</taxon>
        <taxon>Neoptera</taxon>
        <taxon>Endopterygota</taxon>
        <taxon>Diptera</taxon>
        <taxon>Nematocera</taxon>
        <taxon>Culicoidea</taxon>
        <taxon>Culicidae</taxon>
        <taxon>Anophelinae</taxon>
        <taxon>Anopheles</taxon>
    </lineage>
</organism>
<evidence type="ECO:0000256" key="8">
    <source>
        <dbReference type="RuleBase" id="RU363108"/>
    </source>
</evidence>